<dbReference type="Pfam" id="PF01810">
    <property type="entry name" value="LysE"/>
    <property type="match status" value="1"/>
</dbReference>
<dbReference type="Proteomes" id="UP000036608">
    <property type="component" value="Chromosome"/>
</dbReference>
<evidence type="ECO:0000256" key="5">
    <source>
        <dbReference type="ARBA" id="ARBA00023136"/>
    </source>
</evidence>
<feature type="transmembrane region" description="Helical" evidence="6">
    <location>
        <begin position="151"/>
        <end position="176"/>
    </location>
</feature>
<dbReference type="PANTHER" id="PTHR30086:SF20">
    <property type="entry name" value="ARGININE EXPORTER PROTEIN ARGO-RELATED"/>
    <property type="match status" value="1"/>
</dbReference>
<name>A0A0H5A452_9PSED</name>
<feature type="transmembrane region" description="Helical" evidence="6">
    <location>
        <begin position="74"/>
        <end position="93"/>
    </location>
</feature>
<reference evidence="7 8" key="1">
    <citation type="journal article" date="2015" name="Genome Announc.">
        <title>Complete Genome Sequence of the Rhizobacterium Pseudomonas trivialis Strain IHBB745 with Multiple Plant Growth-Promoting Activities and Tolerance to Desiccation and Alkalinity.</title>
        <authorList>
            <person name="Gulati A."/>
            <person name="Swarnkar M.K."/>
            <person name="Vyas P."/>
            <person name="Rahi P."/>
            <person name="Thakur R."/>
            <person name="Thakur N."/>
            <person name="Singh A.K."/>
        </authorList>
    </citation>
    <scope>NUCLEOTIDE SEQUENCE [LARGE SCALE GENOMIC DNA]</scope>
    <source>
        <strain evidence="8">745</strain>
    </source>
</reference>
<reference evidence="8" key="2">
    <citation type="submission" date="2015-05" db="EMBL/GenBank/DDBJ databases">
        <authorList>
            <person name="Swarnkar M.K."/>
            <person name="Vyas P."/>
            <person name="Rahi P."/>
            <person name="Thakur R."/>
            <person name="Thakur N."/>
            <person name="Singh A.K."/>
            <person name="Gulati A."/>
        </authorList>
    </citation>
    <scope>NUCLEOTIDE SEQUENCE [LARGE SCALE GENOMIC DNA]</scope>
    <source>
        <strain evidence="8">745</strain>
    </source>
</reference>
<evidence type="ECO:0000256" key="1">
    <source>
        <dbReference type="ARBA" id="ARBA00004651"/>
    </source>
</evidence>
<dbReference type="AlphaFoldDB" id="A0A0H5A452"/>
<dbReference type="GO" id="GO:0015171">
    <property type="term" value="F:amino acid transmembrane transporter activity"/>
    <property type="evidence" value="ECO:0007669"/>
    <property type="project" value="TreeGrafter"/>
</dbReference>
<evidence type="ECO:0000256" key="4">
    <source>
        <dbReference type="ARBA" id="ARBA00022989"/>
    </source>
</evidence>
<dbReference type="PIRSF" id="PIRSF006324">
    <property type="entry name" value="LeuE"/>
    <property type="match status" value="1"/>
</dbReference>
<dbReference type="RefSeq" id="WP_049708411.1">
    <property type="nucleotide sequence ID" value="NZ_CP011507.1"/>
</dbReference>
<keyword evidence="2" id="KW-1003">Cell membrane</keyword>
<dbReference type="OrthoDB" id="9804822at2"/>
<dbReference type="PANTHER" id="PTHR30086">
    <property type="entry name" value="ARGININE EXPORTER PROTEIN ARGO"/>
    <property type="match status" value="1"/>
</dbReference>
<evidence type="ECO:0000256" key="2">
    <source>
        <dbReference type="ARBA" id="ARBA00022475"/>
    </source>
</evidence>
<gene>
    <name evidence="7" type="ORF">AA957_00520</name>
</gene>
<dbReference type="EMBL" id="CP011507">
    <property type="protein sequence ID" value="AKS04663.1"/>
    <property type="molecule type" value="Genomic_DNA"/>
</dbReference>
<evidence type="ECO:0000313" key="8">
    <source>
        <dbReference type="Proteomes" id="UP000036608"/>
    </source>
</evidence>
<accession>A0A0H5A452</accession>
<feature type="transmembrane region" description="Helical" evidence="6">
    <location>
        <begin position="39"/>
        <end position="62"/>
    </location>
</feature>
<dbReference type="PATRIC" id="fig|200450.3.peg.117"/>
<evidence type="ECO:0000313" key="7">
    <source>
        <dbReference type="EMBL" id="AKS04663.1"/>
    </source>
</evidence>
<comment type="subcellular location">
    <subcellularLocation>
        <location evidence="1">Cell membrane</location>
        <topology evidence="1">Multi-pass membrane protein</topology>
    </subcellularLocation>
</comment>
<organism evidence="7 8">
    <name type="scientific">Pseudomonas trivialis</name>
    <dbReference type="NCBI Taxonomy" id="200450"/>
    <lineage>
        <taxon>Bacteria</taxon>
        <taxon>Pseudomonadati</taxon>
        <taxon>Pseudomonadota</taxon>
        <taxon>Gammaproteobacteria</taxon>
        <taxon>Pseudomonadales</taxon>
        <taxon>Pseudomonadaceae</taxon>
        <taxon>Pseudomonas</taxon>
    </lineage>
</organism>
<keyword evidence="5 6" id="KW-0472">Membrane</keyword>
<dbReference type="KEGG" id="ptv:AA957_00520"/>
<evidence type="ECO:0000256" key="3">
    <source>
        <dbReference type="ARBA" id="ARBA00022692"/>
    </source>
</evidence>
<sequence>MTLNQLLLFLPSALIVASSPGANNLLAFANGSRNGLRPAIIALAGRCAAFVILVAIVIGGLGAVLESSEMAFQIIKWVGVFYLAFLGVKMMMGSERSEVGASGTIVSAGTYSLVRREFFTAMMNPKAILLFTAFVPQFLVADSSVSITNQLLVLSAIYISVELMAATGWALAGSIIRSLHTSARQLAILNRMTGVTLLGAAVVLATARRT</sequence>
<dbReference type="GO" id="GO:0005886">
    <property type="term" value="C:plasma membrane"/>
    <property type="evidence" value="ECO:0007669"/>
    <property type="project" value="UniProtKB-SubCell"/>
</dbReference>
<evidence type="ECO:0000256" key="6">
    <source>
        <dbReference type="SAM" id="Phobius"/>
    </source>
</evidence>
<dbReference type="InterPro" id="IPR001123">
    <property type="entry name" value="LeuE-type"/>
</dbReference>
<keyword evidence="4 6" id="KW-1133">Transmembrane helix</keyword>
<protein>
    <submittedName>
        <fullName evidence="7">Lysine exporter protein (LYSE/YGGA)</fullName>
    </submittedName>
</protein>
<keyword evidence="3 6" id="KW-0812">Transmembrane</keyword>
<feature type="transmembrane region" description="Helical" evidence="6">
    <location>
        <begin position="188"/>
        <end position="207"/>
    </location>
</feature>
<proteinExistence type="predicted"/>
<feature type="transmembrane region" description="Helical" evidence="6">
    <location>
        <begin position="127"/>
        <end position="145"/>
    </location>
</feature>